<name>A0A8B6EJH9_MYTGA</name>
<evidence type="ECO:0000313" key="1">
    <source>
        <dbReference type="EMBL" id="VDI34287.1"/>
    </source>
</evidence>
<dbReference type="AlphaFoldDB" id="A0A8B6EJH9"/>
<organism evidence="1 2">
    <name type="scientific">Mytilus galloprovincialis</name>
    <name type="common">Mediterranean mussel</name>
    <dbReference type="NCBI Taxonomy" id="29158"/>
    <lineage>
        <taxon>Eukaryota</taxon>
        <taxon>Metazoa</taxon>
        <taxon>Spiralia</taxon>
        <taxon>Lophotrochozoa</taxon>
        <taxon>Mollusca</taxon>
        <taxon>Bivalvia</taxon>
        <taxon>Autobranchia</taxon>
        <taxon>Pteriomorphia</taxon>
        <taxon>Mytilida</taxon>
        <taxon>Mytiloidea</taxon>
        <taxon>Mytilidae</taxon>
        <taxon>Mytilinae</taxon>
        <taxon>Mytilus</taxon>
    </lineage>
</organism>
<evidence type="ECO:0000313" key="2">
    <source>
        <dbReference type="Proteomes" id="UP000596742"/>
    </source>
</evidence>
<protein>
    <recommendedName>
        <fullName evidence="3">KCTD1_15</fullName>
    </recommendedName>
</protein>
<evidence type="ECO:0008006" key="3">
    <source>
        <dbReference type="Google" id="ProtNLM"/>
    </source>
</evidence>
<accession>A0A8B6EJH9</accession>
<keyword evidence="2" id="KW-1185">Reference proteome</keyword>
<proteinExistence type="predicted"/>
<gene>
    <name evidence="1" type="ORF">MGAL_10B039923</name>
</gene>
<reference evidence="1" key="1">
    <citation type="submission" date="2018-11" db="EMBL/GenBank/DDBJ databases">
        <authorList>
            <person name="Alioto T."/>
            <person name="Alioto T."/>
        </authorList>
    </citation>
    <scope>NUCLEOTIDE SEQUENCE</scope>
</reference>
<dbReference type="PANTHER" id="PTHR21446">
    <property type="entry name" value="DUF3504 DOMAIN-CONTAINING PROTEIN"/>
    <property type="match status" value="1"/>
</dbReference>
<dbReference type="PANTHER" id="PTHR21446:SF12">
    <property type="entry name" value="POTASSIUM CHANNEL TETRAMERIZATION DOMAIN CONTAINING 1"/>
    <property type="match status" value="1"/>
</dbReference>
<comment type="caution">
    <text evidence="1">The sequence shown here is derived from an EMBL/GenBank/DDBJ whole genome shotgun (WGS) entry which is preliminary data.</text>
</comment>
<dbReference type="OrthoDB" id="6160471at2759"/>
<sequence length="406" mass="46334">MSTHTAAGGRELERFGTAEDDDIDDLMNDVLANNTKKSTKFALKLVYDYCVSKGIDADIDDRSPASLNNLLKEFYVNIRQANGDYYSRSSFCVIRQSINRHLKQPPHNKPFDIITDTAFTTANNIFKAMCKKLRKEGKGQIKHKKSVDKGDIKKLYEHPRTFNVNSPSGLLNKVWFEVLFFLPPGAKNLREMNPQDFQISEDDEGKQYVHKISSEMTKKNNTREWTKKTLSRKGAECMPKEPQCVQFCLSKIILVNLTQTKLHFGRNQEIILMKRMKYGHRNEESVQNYVRDTSTAQKHDMSATISSYTAANSTASSTANLDQNNNNENINNFVFDVNESDLTEDQCDNIFEIIQQGEAELHPLSDSTNKNPPVQTTGMNKHLSCLITVMLPFTIFHKIHVLNIYS</sequence>
<dbReference type="InterPro" id="IPR052787">
    <property type="entry name" value="MAVS"/>
</dbReference>
<dbReference type="EMBL" id="UYJE01005140">
    <property type="protein sequence ID" value="VDI34287.1"/>
    <property type="molecule type" value="Genomic_DNA"/>
</dbReference>
<dbReference type="Proteomes" id="UP000596742">
    <property type="component" value="Unassembled WGS sequence"/>
</dbReference>